<evidence type="ECO:0000313" key="1">
    <source>
        <dbReference type="EMBL" id="MTK19985.1"/>
    </source>
</evidence>
<comment type="caution">
    <text evidence="1">The sequence shown here is derived from an EMBL/GenBank/DDBJ whole genome shotgun (WGS) entry which is preliminary data.</text>
</comment>
<evidence type="ECO:0000313" key="2">
    <source>
        <dbReference type="Proteomes" id="UP000487649"/>
    </source>
</evidence>
<accession>A0A9X4XC97</accession>
<dbReference type="Proteomes" id="UP000487649">
    <property type="component" value="Unassembled WGS sequence"/>
</dbReference>
<reference evidence="1 2" key="1">
    <citation type="journal article" date="2019" name="Nat. Med.">
        <title>A library of human gut bacterial isolates paired with longitudinal multiomics data enables mechanistic microbiome research.</title>
        <authorList>
            <person name="Poyet M."/>
            <person name="Groussin M."/>
            <person name="Gibbons S.M."/>
            <person name="Avila-Pacheco J."/>
            <person name="Jiang X."/>
            <person name="Kearney S.M."/>
            <person name="Perrotta A.R."/>
            <person name="Berdy B."/>
            <person name="Zhao S."/>
            <person name="Lieberman T.D."/>
            <person name="Swanson P.K."/>
            <person name="Smith M."/>
            <person name="Roesemann S."/>
            <person name="Alexander J.E."/>
            <person name="Rich S.A."/>
            <person name="Livny J."/>
            <person name="Vlamakis H."/>
            <person name="Clish C."/>
            <person name="Bullock K."/>
            <person name="Deik A."/>
            <person name="Scott J."/>
            <person name="Pierce K.A."/>
            <person name="Xavier R.J."/>
            <person name="Alm E.J."/>
        </authorList>
    </citation>
    <scope>NUCLEOTIDE SEQUENCE [LARGE SCALE GENOMIC DNA]</scope>
    <source>
        <strain evidence="1 2">BIOML-A198</strain>
    </source>
</reference>
<dbReference type="AlphaFoldDB" id="A0A9X4XC97"/>
<dbReference type="EMBL" id="WMQE01000001">
    <property type="protein sequence ID" value="MTK19985.1"/>
    <property type="molecule type" value="Genomic_DNA"/>
</dbReference>
<name>A0A9X4XC97_9FIRM</name>
<gene>
    <name evidence="1" type="ORF">GMA92_00850</name>
</gene>
<organism evidence="1 2">
    <name type="scientific">Turicibacter sanguinis</name>
    <dbReference type="NCBI Taxonomy" id="154288"/>
    <lineage>
        <taxon>Bacteria</taxon>
        <taxon>Bacillati</taxon>
        <taxon>Bacillota</taxon>
        <taxon>Erysipelotrichia</taxon>
        <taxon>Erysipelotrichales</taxon>
        <taxon>Turicibacteraceae</taxon>
        <taxon>Turicibacter</taxon>
    </lineage>
</organism>
<proteinExistence type="predicted"/>
<protein>
    <submittedName>
        <fullName evidence="1">Uncharacterized protein</fullName>
    </submittedName>
</protein>
<sequence>MTYLLAVDAKLKDLINEKIENWEEGQSCTFKFSFSEVGLLHEPSESDLDTLVADFPYIESLEVGEDETLLVTIDKHTLKAVYEAQLQEWIKESDLNQFGRYDYEVI</sequence>